<dbReference type="GO" id="GO:0003735">
    <property type="term" value="F:structural constituent of ribosome"/>
    <property type="evidence" value="ECO:0007669"/>
    <property type="project" value="InterPro"/>
</dbReference>
<dbReference type="PROSITE" id="PS00651">
    <property type="entry name" value="RIBOSOMAL_L9"/>
    <property type="match status" value="1"/>
</dbReference>
<keyword evidence="4 7" id="KW-0689">Ribosomal protein</keyword>
<dbReference type="Gene3D" id="3.40.5.10">
    <property type="entry name" value="Ribosomal protein L9, N-terminal domain"/>
    <property type="match status" value="1"/>
</dbReference>
<dbReference type="Pfam" id="PF01281">
    <property type="entry name" value="Ribosomal_L9_N"/>
    <property type="match status" value="1"/>
</dbReference>
<name>A0A1L9BFX4_9BACT</name>
<evidence type="ECO:0000259" key="8">
    <source>
        <dbReference type="PROSITE" id="PS00651"/>
    </source>
</evidence>
<dbReference type="InterPro" id="IPR020069">
    <property type="entry name" value="Ribosomal_bL9_C"/>
</dbReference>
<dbReference type="RefSeq" id="WP_071897592.1">
    <property type="nucleotide sequence ID" value="NZ_MPIN01000002.1"/>
</dbReference>
<evidence type="ECO:0000256" key="7">
    <source>
        <dbReference type="HAMAP-Rule" id="MF_00503"/>
    </source>
</evidence>
<dbReference type="GO" id="GO:0019843">
    <property type="term" value="F:rRNA binding"/>
    <property type="evidence" value="ECO:0007669"/>
    <property type="project" value="UniProtKB-UniRule"/>
</dbReference>
<feature type="domain" description="Ribosomal protein L9" evidence="8">
    <location>
        <begin position="13"/>
        <end position="40"/>
    </location>
</feature>
<dbReference type="FunFam" id="3.40.5.10:FF:000003">
    <property type="entry name" value="50S ribosomal protein L9"/>
    <property type="match status" value="1"/>
</dbReference>
<dbReference type="InterPro" id="IPR020594">
    <property type="entry name" value="Ribosomal_bL9_bac/chp"/>
</dbReference>
<comment type="similarity">
    <text evidence="1 7">Belongs to the bacterial ribosomal protein bL9 family.</text>
</comment>
<comment type="caution">
    <text evidence="9">The sequence shown here is derived from an EMBL/GenBank/DDBJ whole genome shotgun (WGS) entry which is preliminary data.</text>
</comment>
<evidence type="ECO:0000256" key="4">
    <source>
        <dbReference type="ARBA" id="ARBA00022980"/>
    </source>
</evidence>
<dbReference type="Proteomes" id="UP000182229">
    <property type="component" value="Unassembled WGS sequence"/>
</dbReference>
<dbReference type="Gene3D" id="3.10.430.100">
    <property type="entry name" value="Ribosomal protein L9, C-terminal domain"/>
    <property type="match status" value="1"/>
</dbReference>
<dbReference type="NCBIfam" id="TIGR00158">
    <property type="entry name" value="L9"/>
    <property type="match status" value="1"/>
</dbReference>
<dbReference type="OrthoDB" id="9788336at2"/>
<accession>A0A1L9BFX4</accession>
<dbReference type="GO" id="GO:0006412">
    <property type="term" value="P:translation"/>
    <property type="evidence" value="ECO:0007669"/>
    <property type="project" value="UniProtKB-UniRule"/>
</dbReference>
<dbReference type="FunFam" id="3.10.430.100:FF:000006">
    <property type="entry name" value="50S ribosomal protein L9"/>
    <property type="match status" value="1"/>
</dbReference>
<dbReference type="EMBL" id="MPIN01000002">
    <property type="protein sequence ID" value="OJH41159.1"/>
    <property type="molecule type" value="Genomic_DNA"/>
</dbReference>
<evidence type="ECO:0000256" key="1">
    <source>
        <dbReference type="ARBA" id="ARBA00010605"/>
    </source>
</evidence>
<dbReference type="SUPFAM" id="SSF55658">
    <property type="entry name" value="L9 N-domain-like"/>
    <property type="match status" value="1"/>
</dbReference>
<dbReference type="Pfam" id="PF03948">
    <property type="entry name" value="Ribosomal_L9_C"/>
    <property type="match status" value="1"/>
</dbReference>
<keyword evidence="2 7" id="KW-0699">rRNA-binding</keyword>
<evidence type="ECO:0000256" key="6">
    <source>
        <dbReference type="ARBA" id="ARBA00035292"/>
    </source>
</evidence>
<evidence type="ECO:0000313" key="9">
    <source>
        <dbReference type="EMBL" id="OJH41159.1"/>
    </source>
</evidence>
<dbReference type="InterPro" id="IPR000244">
    <property type="entry name" value="Ribosomal_bL9"/>
</dbReference>
<dbReference type="STRING" id="83449.BON30_09730"/>
<reference evidence="10" key="1">
    <citation type="submission" date="2016-11" db="EMBL/GenBank/DDBJ databases">
        <authorList>
            <person name="Shukria A."/>
            <person name="Stevens D.C."/>
        </authorList>
    </citation>
    <scope>NUCLEOTIDE SEQUENCE [LARGE SCALE GENOMIC DNA]</scope>
    <source>
        <strain evidence="10">Cbfe23</strain>
    </source>
</reference>
<protein>
    <recommendedName>
        <fullName evidence="6 7">Large ribosomal subunit protein bL9</fullName>
    </recommendedName>
</protein>
<evidence type="ECO:0000256" key="5">
    <source>
        <dbReference type="ARBA" id="ARBA00023274"/>
    </source>
</evidence>
<dbReference type="InterPro" id="IPR020070">
    <property type="entry name" value="Ribosomal_bL9_N"/>
</dbReference>
<evidence type="ECO:0000313" key="10">
    <source>
        <dbReference type="Proteomes" id="UP000182229"/>
    </source>
</evidence>
<dbReference type="GO" id="GO:0005840">
    <property type="term" value="C:ribosome"/>
    <property type="evidence" value="ECO:0007669"/>
    <property type="project" value="UniProtKB-KW"/>
</dbReference>
<dbReference type="GO" id="GO:1990904">
    <property type="term" value="C:ribonucleoprotein complex"/>
    <property type="evidence" value="ECO:0007669"/>
    <property type="project" value="UniProtKB-KW"/>
</dbReference>
<dbReference type="HAMAP" id="MF_00503">
    <property type="entry name" value="Ribosomal_bL9"/>
    <property type="match status" value="1"/>
</dbReference>
<dbReference type="PANTHER" id="PTHR21368">
    <property type="entry name" value="50S RIBOSOMAL PROTEIN L9"/>
    <property type="match status" value="1"/>
</dbReference>
<organism evidence="9 10">
    <name type="scientific">Cystobacter ferrugineus</name>
    <dbReference type="NCBI Taxonomy" id="83449"/>
    <lineage>
        <taxon>Bacteria</taxon>
        <taxon>Pseudomonadati</taxon>
        <taxon>Myxococcota</taxon>
        <taxon>Myxococcia</taxon>
        <taxon>Myxococcales</taxon>
        <taxon>Cystobacterineae</taxon>
        <taxon>Archangiaceae</taxon>
        <taxon>Cystobacter</taxon>
    </lineage>
</organism>
<gene>
    <name evidence="7" type="primary">rplI</name>
    <name evidence="9" type="ORF">BON30_09730</name>
</gene>
<evidence type="ECO:0000256" key="2">
    <source>
        <dbReference type="ARBA" id="ARBA00022730"/>
    </source>
</evidence>
<dbReference type="InterPro" id="IPR036935">
    <property type="entry name" value="Ribosomal_bL9_N_sf"/>
</dbReference>
<keyword evidence="5 7" id="KW-0687">Ribonucleoprotein</keyword>
<keyword evidence="3 7" id="KW-0694">RNA-binding</keyword>
<dbReference type="InterPro" id="IPR036791">
    <property type="entry name" value="Ribosomal_bL9_C_sf"/>
</dbReference>
<dbReference type="SUPFAM" id="SSF55653">
    <property type="entry name" value="Ribosomal protein L9 C-domain"/>
    <property type="match status" value="1"/>
</dbReference>
<sequence length="148" mass="16416">MKVILREDVANLGKSGELVTVKDGFGRNYLLPRKMAVLATEQNVRQLEHERAVIAARNVKLKGAAEEQAKKLGAVKVTIRRKVGEQDKLYGSVTVLDIAEALAAQGQTVDRRQLHLAEPIKATGQYEVELRLHREVTAKIKVEVQPEA</sequence>
<dbReference type="InterPro" id="IPR009027">
    <property type="entry name" value="Ribosomal_bL9/RNase_H1_N"/>
</dbReference>
<evidence type="ECO:0000256" key="3">
    <source>
        <dbReference type="ARBA" id="ARBA00022884"/>
    </source>
</evidence>
<dbReference type="AlphaFoldDB" id="A0A1L9BFX4"/>
<proteinExistence type="inferred from homology"/>
<keyword evidence="10" id="KW-1185">Reference proteome</keyword>
<comment type="function">
    <text evidence="7">Binds to the 23S rRNA.</text>
</comment>
<reference evidence="9 10" key="2">
    <citation type="submission" date="2016-12" db="EMBL/GenBank/DDBJ databases">
        <title>Draft Genome Sequence of Cystobacter ferrugineus Strain Cbfe23.</title>
        <authorList>
            <person name="Akbar S."/>
            <person name="Dowd S.E."/>
            <person name="Stevens D.C."/>
        </authorList>
    </citation>
    <scope>NUCLEOTIDE SEQUENCE [LARGE SCALE GENOMIC DNA]</scope>
    <source>
        <strain evidence="9 10">Cbfe23</strain>
    </source>
</reference>